<evidence type="ECO:0000313" key="2">
    <source>
        <dbReference type="EMBL" id="KAK4521827.1"/>
    </source>
</evidence>
<accession>A0AAN7I4S7</accession>
<evidence type="ECO:0000256" key="1">
    <source>
        <dbReference type="SAM" id="MobiDB-lite"/>
    </source>
</evidence>
<name>A0AAN7I4S7_9FUNG</name>
<reference evidence="2 3" key="1">
    <citation type="submission" date="2022-11" db="EMBL/GenBank/DDBJ databases">
        <title>Mucor velutinosus strain NIH1002 WGS.</title>
        <authorList>
            <person name="Subramanian P."/>
            <person name="Mullikin J.C."/>
            <person name="Segre J.A."/>
            <person name="Zelazny A.M."/>
        </authorList>
    </citation>
    <scope>NUCLEOTIDE SEQUENCE [LARGE SCALE GENOMIC DNA]</scope>
    <source>
        <strain evidence="2 3">NIH1002</strain>
    </source>
</reference>
<dbReference type="Pfam" id="PF18758">
    <property type="entry name" value="KDZ"/>
    <property type="match status" value="1"/>
</dbReference>
<protein>
    <submittedName>
        <fullName evidence="2">Uncharacterized protein</fullName>
    </submittedName>
</protein>
<feature type="region of interest" description="Disordered" evidence="1">
    <location>
        <begin position="438"/>
        <end position="480"/>
    </location>
</feature>
<evidence type="ECO:0000313" key="3">
    <source>
        <dbReference type="Proteomes" id="UP001304243"/>
    </source>
</evidence>
<dbReference type="RefSeq" id="XP_064688493.1">
    <property type="nucleotide sequence ID" value="XM_064823668.1"/>
</dbReference>
<dbReference type="InterPro" id="IPR040521">
    <property type="entry name" value="KDZ"/>
</dbReference>
<dbReference type="Proteomes" id="UP001304243">
    <property type="component" value="Unassembled WGS sequence"/>
</dbReference>
<sequence length="480" mass="54259">MDKRNRDDVDLYPSILSTSYDIAQLWEVEGEVEKFANEKDDAKEELCGLEELDNINNPTFKAGSKKNRKVSNRFDEEGVFSMNCARHGVPIRLYDIHNGEGRKYALAAISHLMSLLGNSQKLLIMYDIICLCKGKLECSTPMLIACTVKSNIIHELSMAVAIPSASGAQQIASTVEYLLLNDLRDESGRKFEITIRKDINRNNFLVDQIKQLQSVYGYAMINSLDDPALQERRERIIEVRYNVMNTFVKHLLFAILMKEHKISQPGSFGTAKAVRVILSLEILKKKAEAIISMIYKFVETSYSTQAEIDRRKKKTVGKEVERVRLYAAENGLDLPTPLNNWHILKRNVEEISILIGEAKRVLGNYEGELSSLRGKQNNHFVRMRVLDVARRQRSAKLLLKNVSRSKPPVLFASRDASDLLNNVVIFPEVDLSDDENEIYDNNEDDVVDAGDPDDADAGEGGEPNPEDESLITFQDIEEGS</sequence>
<organism evidence="2 3">
    <name type="scientific">Mucor velutinosus</name>
    <dbReference type="NCBI Taxonomy" id="708070"/>
    <lineage>
        <taxon>Eukaryota</taxon>
        <taxon>Fungi</taxon>
        <taxon>Fungi incertae sedis</taxon>
        <taxon>Mucoromycota</taxon>
        <taxon>Mucoromycotina</taxon>
        <taxon>Mucoromycetes</taxon>
        <taxon>Mucorales</taxon>
        <taxon>Mucorineae</taxon>
        <taxon>Mucoraceae</taxon>
        <taxon>Mucor</taxon>
    </lineage>
</organism>
<gene>
    <name evidence="2" type="ORF">ATC70_004364</name>
</gene>
<comment type="caution">
    <text evidence="2">The sequence shown here is derived from an EMBL/GenBank/DDBJ whole genome shotgun (WGS) entry which is preliminary data.</text>
</comment>
<dbReference type="AlphaFoldDB" id="A0AAN7I4S7"/>
<keyword evidence="3" id="KW-1185">Reference proteome</keyword>
<dbReference type="EMBL" id="JASEJX010000001">
    <property type="protein sequence ID" value="KAK4521827.1"/>
    <property type="molecule type" value="Genomic_DNA"/>
</dbReference>
<dbReference type="GeneID" id="89948050"/>
<proteinExistence type="predicted"/>